<reference evidence="1 2" key="1">
    <citation type="submission" date="2024-01" db="EMBL/GenBank/DDBJ databases">
        <title>The strains designed SYSU M86414 and SYSU M84420 isolated from the marine sediment in San Sha City (Hainan Province, China).</title>
        <authorList>
            <person name="Guo D."/>
        </authorList>
    </citation>
    <scope>NUCLEOTIDE SEQUENCE [LARGE SCALE GENOMIC DNA]</scope>
    <source>
        <strain evidence="1 2">SYSU M84420</strain>
    </source>
</reference>
<proteinExistence type="predicted"/>
<accession>A0ABU6IQA0</accession>
<dbReference type="EMBL" id="JAYMGW010000005">
    <property type="protein sequence ID" value="MEC4265286.1"/>
    <property type="molecule type" value="Genomic_DNA"/>
</dbReference>
<evidence type="ECO:0000313" key="2">
    <source>
        <dbReference type="Proteomes" id="UP001355298"/>
    </source>
</evidence>
<dbReference type="RefSeq" id="WP_326278286.1">
    <property type="nucleotide sequence ID" value="NZ_JAYKYV010000005.1"/>
</dbReference>
<comment type="caution">
    <text evidence="1">The sequence shown here is derived from an EMBL/GenBank/DDBJ whole genome shotgun (WGS) entry which is preliminary data.</text>
</comment>
<organism evidence="1 2">
    <name type="scientific">Flagellimonas halotolerans</name>
    <dbReference type="NCBI Taxonomy" id="3112164"/>
    <lineage>
        <taxon>Bacteria</taxon>
        <taxon>Pseudomonadati</taxon>
        <taxon>Bacteroidota</taxon>
        <taxon>Flavobacteriia</taxon>
        <taxon>Flavobacteriales</taxon>
        <taxon>Flavobacteriaceae</taxon>
        <taxon>Flagellimonas</taxon>
    </lineage>
</organism>
<protein>
    <submittedName>
        <fullName evidence="1">Uncharacterized protein</fullName>
    </submittedName>
</protein>
<sequence length="57" mass="6570">MYKILVVLFLVFGAWSYSQSIDYNTKKGYAANGYDVVSYFDKNPREGKEEFAQVFDG</sequence>
<name>A0ABU6IQA0_9FLAO</name>
<gene>
    <name evidence="1" type="ORF">VOP03_08005</name>
</gene>
<evidence type="ECO:0000313" key="1">
    <source>
        <dbReference type="EMBL" id="MEC4265286.1"/>
    </source>
</evidence>
<dbReference type="Proteomes" id="UP001355298">
    <property type="component" value="Unassembled WGS sequence"/>
</dbReference>
<keyword evidence="2" id="KW-1185">Reference proteome</keyword>